<sequence length="355" mass="40638">MDIVIATRNIILVLLVISLAFIVTGCSGNGEETHVEEVDLSQELKTVEAFGLVKAEETKNIIIDFPATVEEIFVKEGQQISFQDPIFTLDFPQYVSEIFNKENELMIAGLEKQKIEKNLQGLYRENRELEIEKLTNDLSFAQTVYDQYLSELQGHEKLHTAGAISQQEFDKIRREVEEKKKLVDDIDYQLQEAKYKKEQFLLKQEAENDQLRIQKERVAQVENQLALMKDKLNKAYMKENQVVCQYQDAVIYDIQYALGDIVDPTLKAFTIASLDSLIIEANIVEEFIRDVEIGASAKIIPVADRGRDYTGKVVSISNMAFQINGETVIPIRISVENTDHFLMPNYNVDVFIDLQ</sequence>
<dbReference type="PANTHER" id="PTHR32347">
    <property type="entry name" value="EFFLUX SYSTEM COMPONENT YKNX-RELATED"/>
    <property type="match status" value="1"/>
</dbReference>
<dbReference type="STRING" id="426128.SAMN05660297_01106"/>
<protein>
    <submittedName>
        <fullName evidence="4">Multidrug resistance efflux pump</fullName>
    </submittedName>
</protein>
<feature type="coiled-coil region" evidence="3">
    <location>
        <begin position="112"/>
        <end position="151"/>
    </location>
</feature>
<evidence type="ECO:0000256" key="3">
    <source>
        <dbReference type="SAM" id="Coils"/>
    </source>
</evidence>
<gene>
    <name evidence="4" type="ORF">SAMN05660297_01106</name>
</gene>
<dbReference type="EMBL" id="FOHU01000003">
    <property type="protein sequence ID" value="SES98761.1"/>
    <property type="molecule type" value="Genomic_DNA"/>
</dbReference>
<dbReference type="PANTHER" id="PTHR32347:SF14">
    <property type="entry name" value="EFFLUX SYSTEM COMPONENT YKNX-RELATED"/>
    <property type="match status" value="1"/>
</dbReference>
<reference evidence="4 5" key="1">
    <citation type="submission" date="2016-10" db="EMBL/GenBank/DDBJ databases">
        <authorList>
            <person name="de Groot N.N."/>
        </authorList>
    </citation>
    <scope>NUCLEOTIDE SEQUENCE [LARGE SCALE GENOMIC DNA]</scope>
    <source>
        <strain evidence="4 5">DSM 18979</strain>
    </source>
</reference>
<dbReference type="InterPro" id="IPR050465">
    <property type="entry name" value="UPF0194_transport"/>
</dbReference>
<feature type="coiled-coil region" evidence="3">
    <location>
        <begin position="201"/>
        <end position="238"/>
    </location>
</feature>
<keyword evidence="2 3" id="KW-0175">Coiled coil</keyword>
<dbReference type="Proteomes" id="UP000199568">
    <property type="component" value="Unassembled WGS sequence"/>
</dbReference>
<comment type="subcellular location">
    <subcellularLocation>
        <location evidence="1">Cell envelope</location>
    </subcellularLocation>
</comment>
<evidence type="ECO:0000313" key="4">
    <source>
        <dbReference type="EMBL" id="SES98761.1"/>
    </source>
</evidence>
<accession>A0A1I0AWK1</accession>
<dbReference type="AlphaFoldDB" id="A0A1I0AWK1"/>
<evidence type="ECO:0000313" key="5">
    <source>
        <dbReference type="Proteomes" id="UP000199568"/>
    </source>
</evidence>
<organism evidence="4 5">
    <name type="scientific">Natronincola peptidivorans</name>
    <dbReference type="NCBI Taxonomy" id="426128"/>
    <lineage>
        <taxon>Bacteria</taxon>
        <taxon>Bacillati</taxon>
        <taxon>Bacillota</taxon>
        <taxon>Clostridia</taxon>
        <taxon>Peptostreptococcales</taxon>
        <taxon>Natronincolaceae</taxon>
        <taxon>Natronincola</taxon>
    </lineage>
</organism>
<dbReference type="Gene3D" id="2.40.30.170">
    <property type="match status" value="1"/>
</dbReference>
<name>A0A1I0AWK1_9FIRM</name>
<evidence type="ECO:0000256" key="1">
    <source>
        <dbReference type="ARBA" id="ARBA00004196"/>
    </source>
</evidence>
<dbReference type="GO" id="GO:0030313">
    <property type="term" value="C:cell envelope"/>
    <property type="evidence" value="ECO:0007669"/>
    <property type="project" value="UniProtKB-SubCell"/>
</dbReference>
<keyword evidence="5" id="KW-1185">Reference proteome</keyword>
<evidence type="ECO:0000256" key="2">
    <source>
        <dbReference type="ARBA" id="ARBA00023054"/>
    </source>
</evidence>
<dbReference type="OrthoDB" id="1792698at2"/>
<proteinExistence type="predicted"/>